<evidence type="ECO:0000313" key="3">
    <source>
        <dbReference type="Proteomes" id="UP000439522"/>
    </source>
</evidence>
<dbReference type="RefSeq" id="WP_160609481.1">
    <property type="nucleotide sequence ID" value="NZ_WTZA01000001.1"/>
</dbReference>
<proteinExistence type="predicted"/>
<dbReference type="AlphaFoldDB" id="A0A6I4T965"/>
<comment type="caution">
    <text evidence="2">The sequence shown here is derived from an EMBL/GenBank/DDBJ whole genome shotgun (WGS) entry which is preliminary data.</text>
</comment>
<reference evidence="2 3" key="1">
    <citation type="submission" date="2019-12" db="EMBL/GenBank/DDBJ databases">
        <title>Genomic-based taxomic classification of the family Erythrobacteraceae.</title>
        <authorList>
            <person name="Xu L."/>
        </authorList>
    </citation>
    <scope>NUCLEOTIDE SEQUENCE [LARGE SCALE GENOMIC DNA]</scope>
    <source>
        <strain evidence="2 3">100921-2</strain>
    </source>
</reference>
<dbReference type="EMBL" id="WTZA01000001">
    <property type="protein sequence ID" value="MXO73643.1"/>
    <property type="molecule type" value="Genomic_DNA"/>
</dbReference>
<dbReference type="PANTHER" id="PTHR13887:SF41">
    <property type="entry name" value="THIOREDOXIN SUPERFAMILY PROTEIN"/>
    <property type="match status" value="1"/>
</dbReference>
<dbReference type="GO" id="GO:0016491">
    <property type="term" value="F:oxidoreductase activity"/>
    <property type="evidence" value="ECO:0007669"/>
    <property type="project" value="InterPro"/>
</dbReference>
<keyword evidence="3" id="KW-1185">Reference proteome</keyword>
<evidence type="ECO:0000313" key="2">
    <source>
        <dbReference type="EMBL" id="MXO73643.1"/>
    </source>
</evidence>
<dbReference type="Pfam" id="PF01323">
    <property type="entry name" value="DSBA"/>
    <property type="match status" value="1"/>
</dbReference>
<gene>
    <name evidence="2" type="ORF">GRI40_00190</name>
</gene>
<sequence length="224" mass="25020">MIARVDIAIWSDVMCPWCVVGYKNLERALAMPDGEIVAEVCWLPFELNPDMPAEGEESRAHIARKYGRTPEQAEASRTMLADRARAAGFPFDYTDEGDPPPLMMWNTFGAHKLMYWALEKYGAEAQTRLQLALFAAHFQRRQNVSDHRILVEIARSVGFDPGAAKAALNVSSLGDKVRAEQQRAFEQGITAVPAVEIDSQFLVPGAQEPNTYVNVLRKVVARRT</sequence>
<dbReference type="Proteomes" id="UP000439522">
    <property type="component" value="Unassembled WGS sequence"/>
</dbReference>
<feature type="domain" description="DSBA-like thioredoxin" evidence="1">
    <location>
        <begin position="7"/>
        <end position="215"/>
    </location>
</feature>
<accession>A0A6I4T965</accession>
<dbReference type="OrthoDB" id="9799122at2"/>
<dbReference type="PANTHER" id="PTHR13887">
    <property type="entry name" value="GLUTATHIONE S-TRANSFERASE KAPPA"/>
    <property type="match status" value="1"/>
</dbReference>
<dbReference type="SUPFAM" id="SSF52833">
    <property type="entry name" value="Thioredoxin-like"/>
    <property type="match status" value="1"/>
</dbReference>
<dbReference type="InterPro" id="IPR036249">
    <property type="entry name" value="Thioredoxin-like_sf"/>
</dbReference>
<dbReference type="Gene3D" id="3.40.30.10">
    <property type="entry name" value="Glutaredoxin"/>
    <property type="match status" value="1"/>
</dbReference>
<name>A0A6I4T965_9SPHN</name>
<dbReference type="InterPro" id="IPR001853">
    <property type="entry name" value="DSBA-like_thioredoxin_dom"/>
</dbReference>
<evidence type="ECO:0000259" key="1">
    <source>
        <dbReference type="Pfam" id="PF01323"/>
    </source>
</evidence>
<organism evidence="2 3">
    <name type="scientific">Tsuneonella aeria</name>
    <dbReference type="NCBI Taxonomy" id="1837929"/>
    <lineage>
        <taxon>Bacteria</taxon>
        <taxon>Pseudomonadati</taxon>
        <taxon>Pseudomonadota</taxon>
        <taxon>Alphaproteobacteria</taxon>
        <taxon>Sphingomonadales</taxon>
        <taxon>Erythrobacteraceae</taxon>
        <taxon>Tsuneonella</taxon>
    </lineage>
</organism>
<dbReference type="CDD" id="cd03024">
    <property type="entry name" value="DsbA_FrnE"/>
    <property type="match status" value="1"/>
</dbReference>
<protein>
    <submittedName>
        <fullName evidence="2">DsbA family oxidoreductase</fullName>
    </submittedName>
</protein>